<dbReference type="CDD" id="cd16320">
    <property type="entry name" value="MraZ_N"/>
    <property type="match status" value="1"/>
</dbReference>
<dbReference type="GO" id="GO:0000976">
    <property type="term" value="F:transcription cis-regulatory region binding"/>
    <property type="evidence" value="ECO:0007669"/>
    <property type="project" value="TreeGrafter"/>
</dbReference>
<evidence type="ECO:0000256" key="3">
    <source>
        <dbReference type="ARBA" id="ARBA00022737"/>
    </source>
</evidence>
<evidence type="ECO:0000256" key="6">
    <source>
        <dbReference type="ARBA" id="ARBA00023163"/>
    </source>
</evidence>
<dbReference type="InterPro" id="IPR020603">
    <property type="entry name" value="MraZ_dom"/>
</dbReference>
<comment type="subcellular location">
    <subcellularLocation>
        <location evidence="7">Cytoplasm</location>
        <location evidence="7">Nucleoid</location>
    </subcellularLocation>
</comment>
<dbReference type="InterPro" id="IPR007159">
    <property type="entry name" value="SpoVT-AbrB_dom"/>
</dbReference>
<dbReference type="PROSITE" id="PS51740">
    <property type="entry name" value="SPOVT_ABRB"/>
    <property type="match status" value="2"/>
</dbReference>
<evidence type="ECO:0000259" key="8">
    <source>
        <dbReference type="PROSITE" id="PS51740"/>
    </source>
</evidence>
<dbReference type="NCBIfam" id="TIGR00242">
    <property type="entry name" value="division/cell wall cluster transcriptional repressor MraZ"/>
    <property type="match status" value="1"/>
</dbReference>
<reference evidence="9 10" key="1">
    <citation type="submission" date="2017-09" db="EMBL/GenBank/DDBJ databases">
        <title>Depth-based differentiation of microbial function through sediment-hosted aquifers and enrichment of novel symbionts in the deep terrestrial subsurface.</title>
        <authorList>
            <person name="Probst A.J."/>
            <person name="Ladd B."/>
            <person name="Jarett J.K."/>
            <person name="Geller-Mcgrath D.E."/>
            <person name="Sieber C.M."/>
            <person name="Emerson J.B."/>
            <person name="Anantharaman K."/>
            <person name="Thomas B.C."/>
            <person name="Malmstrom R."/>
            <person name="Stieglmeier M."/>
            <person name="Klingl A."/>
            <person name="Woyke T."/>
            <person name="Ryan C.M."/>
            <person name="Banfield J.F."/>
        </authorList>
    </citation>
    <scope>NUCLEOTIDE SEQUENCE [LARGE SCALE GENOMIC DNA]</scope>
    <source>
        <strain evidence="9">CG10_big_fil_rev_8_21_14_0_10_32_10</strain>
    </source>
</reference>
<dbReference type="PANTHER" id="PTHR34701:SF1">
    <property type="entry name" value="TRANSCRIPTIONAL REGULATOR MRAZ"/>
    <property type="match status" value="1"/>
</dbReference>
<dbReference type="Proteomes" id="UP000230214">
    <property type="component" value="Unassembled WGS sequence"/>
</dbReference>
<name>A0A2H0R8Y0_UNCKA</name>
<dbReference type="EMBL" id="PCXU01000044">
    <property type="protein sequence ID" value="PIR42992.1"/>
    <property type="molecule type" value="Genomic_DNA"/>
</dbReference>
<gene>
    <name evidence="7 9" type="primary">mraZ</name>
    <name evidence="9" type="ORF">COV24_05045</name>
</gene>
<dbReference type="InterPro" id="IPR038619">
    <property type="entry name" value="MraZ_sf"/>
</dbReference>
<dbReference type="GO" id="GO:0009295">
    <property type="term" value="C:nucleoid"/>
    <property type="evidence" value="ECO:0007669"/>
    <property type="project" value="UniProtKB-SubCell"/>
</dbReference>
<dbReference type="CDD" id="cd16321">
    <property type="entry name" value="MraZ_C"/>
    <property type="match status" value="1"/>
</dbReference>
<proteinExistence type="inferred from homology"/>
<dbReference type="InterPro" id="IPR035642">
    <property type="entry name" value="MraZ_N"/>
</dbReference>
<protein>
    <recommendedName>
        <fullName evidence="1 7">Transcriptional regulator MraZ</fullName>
    </recommendedName>
</protein>
<evidence type="ECO:0000313" key="10">
    <source>
        <dbReference type="Proteomes" id="UP000230214"/>
    </source>
</evidence>
<evidence type="ECO:0000313" key="9">
    <source>
        <dbReference type="EMBL" id="PIR42992.1"/>
    </source>
</evidence>
<evidence type="ECO:0000256" key="1">
    <source>
        <dbReference type="ARBA" id="ARBA00013860"/>
    </source>
</evidence>
<keyword evidence="3" id="KW-0677">Repeat</keyword>
<dbReference type="GO" id="GO:0003700">
    <property type="term" value="F:DNA-binding transcription factor activity"/>
    <property type="evidence" value="ECO:0007669"/>
    <property type="project" value="UniProtKB-UniRule"/>
</dbReference>
<keyword evidence="5 7" id="KW-0238">DNA-binding</keyword>
<comment type="subunit">
    <text evidence="7">Forms oligomers.</text>
</comment>
<comment type="similarity">
    <text evidence="7">Belongs to the MraZ family.</text>
</comment>
<dbReference type="PANTHER" id="PTHR34701">
    <property type="entry name" value="TRANSCRIPTIONAL REGULATOR MRAZ"/>
    <property type="match status" value="1"/>
</dbReference>
<dbReference type="GO" id="GO:2000143">
    <property type="term" value="P:negative regulation of DNA-templated transcription initiation"/>
    <property type="evidence" value="ECO:0007669"/>
    <property type="project" value="TreeGrafter"/>
</dbReference>
<dbReference type="InterPro" id="IPR035644">
    <property type="entry name" value="MraZ_C"/>
</dbReference>
<sequence>MVNNGDKENFNIKKSLSPTFKLFLGEYQPNITGGGRLALPKKIREVIGDTNKIVLARGFEECIFGYTKSDWEEESRKTLISPISERKSRMLKRYMFSGAYELDYDLQGRVVIPKVLLDYGNLEKSSEVLLVGAGDHFEIWNKHSWKQNFKNIESEVLD</sequence>
<comment type="caution">
    <text evidence="9">The sequence shown here is derived from an EMBL/GenBank/DDBJ whole genome shotgun (WGS) entry which is preliminary data.</text>
</comment>
<dbReference type="HAMAP" id="MF_01008">
    <property type="entry name" value="MraZ"/>
    <property type="match status" value="1"/>
</dbReference>
<dbReference type="GO" id="GO:0005737">
    <property type="term" value="C:cytoplasm"/>
    <property type="evidence" value="ECO:0007669"/>
    <property type="project" value="UniProtKB-UniRule"/>
</dbReference>
<evidence type="ECO:0000256" key="7">
    <source>
        <dbReference type="HAMAP-Rule" id="MF_01008"/>
    </source>
</evidence>
<evidence type="ECO:0000256" key="2">
    <source>
        <dbReference type="ARBA" id="ARBA00022490"/>
    </source>
</evidence>
<dbReference type="InterPro" id="IPR037914">
    <property type="entry name" value="SpoVT-AbrB_sf"/>
</dbReference>
<keyword evidence="4 7" id="KW-0805">Transcription regulation</keyword>
<feature type="domain" description="SpoVT-AbrB" evidence="8">
    <location>
        <begin position="99"/>
        <end position="144"/>
    </location>
</feature>
<dbReference type="Gene3D" id="3.40.1550.20">
    <property type="entry name" value="Transcriptional regulator MraZ domain"/>
    <property type="match status" value="1"/>
</dbReference>
<evidence type="ECO:0000256" key="4">
    <source>
        <dbReference type="ARBA" id="ARBA00023015"/>
    </source>
</evidence>
<evidence type="ECO:0000256" key="5">
    <source>
        <dbReference type="ARBA" id="ARBA00023125"/>
    </source>
</evidence>
<dbReference type="Pfam" id="PF02381">
    <property type="entry name" value="MraZ"/>
    <property type="match status" value="2"/>
</dbReference>
<keyword evidence="6 7" id="KW-0804">Transcription</keyword>
<dbReference type="InterPro" id="IPR003444">
    <property type="entry name" value="MraZ"/>
</dbReference>
<accession>A0A2H0R8Y0</accession>
<keyword evidence="2 7" id="KW-0963">Cytoplasm</keyword>
<dbReference type="SUPFAM" id="SSF89447">
    <property type="entry name" value="AbrB/MazE/MraZ-like"/>
    <property type="match status" value="1"/>
</dbReference>
<feature type="domain" description="SpoVT-AbrB" evidence="8">
    <location>
        <begin position="26"/>
        <end position="70"/>
    </location>
</feature>
<organism evidence="9 10">
    <name type="scientific">candidate division WWE3 bacterium CG10_big_fil_rev_8_21_14_0_10_32_10</name>
    <dbReference type="NCBI Taxonomy" id="1975090"/>
    <lineage>
        <taxon>Bacteria</taxon>
        <taxon>Katanobacteria</taxon>
    </lineage>
</organism>
<dbReference type="AlphaFoldDB" id="A0A2H0R8Y0"/>